<reference evidence="1" key="1">
    <citation type="submission" date="2018-05" db="EMBL/GenBank/DDBJ databases">
        <authorList>
            <person name="Lanie J.A."/>
            <person name="Ng W.-L."/>
            <person name="Kazmierczak K.M."/>
            <person name="Andrzejewski T.M."/>
            <person name="Davidsen T.M."/>
            <person name="Wayne K.J."/>
            <person name="Tettelin H."/>
            <person name="Glass J.I."/>
            <person name="Rusch D."/>
            <person name="Podicherti R."/>
            <person name="Tsui H.-C.T."/>
            <person name="Winkler M.E."/>
        </authorList>
    </citation>
    <scope>NUCLEOTIDE SEQUENCE</scope>
</reference>
<dbReference type="EMBL" id="UINC01107525">
    <property type="protein sequence ID" value="SVC72969.1"/>
    <property type="molecule type" value="Genomic_DNA"/>
</dbReference>
<organism evidence="1">
    <name type="scientific">marine metagenome</name>
    <dbReference type="NCBI Taxonomy" id="408172"/>
    <lineage>
        <taxon>unclassified sequences</taxon>
        <taxon>metagenomes</taxon>
        <taxon>ecological metagenomes</taxon>
    </lineage>
</organism>
<accession>A0A382PHU5</accession>
<feature type="non-terminal residue" evidence="1">
    <location>
        <position position="23"/>
    </location>
</feature>
<dbReference type="AlphaFoldDB" id="A0A382PHU5"/>
<sequence>MSRRYFINNQSGNLGRFQRNLII</sequence>
<name>A0A382PHU5_9ZZZZ</name>
<protein>
    <submittedName>
        <fullName evidence="1">Uncharacterized protein</fullName>
    </submittedName>
</protein>
<proteinExistence type="predicted"/>
<gene>
    <name evidence="1" type="ORF">METZ01_LOCUS325823</name>
</gene>
<evidence type="ECO:0000313" key="1">
    <source>
        <dbReference type="EMBL" id="SVC72969.1"/>
    </source>
</evidence>